<dbReference type="Pfam" id="PF00005">
    <property type="entry name" value="ABC_tran"/>
    <property type="match status" value="1"/>
</dbReference>
<feature type="domain" description="ABC transporter" evidence="5">
    <location>
        <begin position="21"/>
        <end position="264"/>
    </location>
</feature>
<accession>A0A562E7K1</accession>
<comment type="caution">
    <text evidence="6">The sequence shown here is derived from an EMBL/GenBank/DDBJ whole genome shotgun (WGS) entry which is preliminary data.</text>
</comment>
<dbReference type="FunFam" id="3.40.50.300:FF:000016">
    <property type="entry name" value="Oligopeptide ABC transporter ATP-binding component"/>
    <property type="match status" value="1"/>
</dbReference>
<dbReference type="AlphaFoldDB" id="A0A562E7K1"/>
<dbReference type="SUPFAM" id="SSF52540">
    <property type="entry name" value="P-loop containing nucleoside triphosphate hydrolases"/>
    <property type="match status" value="1"/>
</dbReference>
<dbReference type="GO" id="GO:0005524">
    <property type="term" value="F:ATP binding"/>
    <property type="evidence" value="ECO:0007669"/>
    <property type="project" value="UniProtKB-KW"/>
</dbReference>
<dbReference type="GO" id="GO:0016887">
    <property type="term" value="F:ATP hydrolysis activity"/>
    <property type="evidence" value="ECO:0007669"/>
    <property type="project" value="InterPro"/>
</dbReference>
<dbReference type="Proteomes" id="UP000317573">
    <property type="component" value="Unassembled WGS sequence"/>
</dbReference>
<evidence type="ECO:0000259" key="5">
    <source>
        <dbReference type="PROSITE" id="PS50893"/>
    </source>
</evidence>
<dbReference type="CDD" id="cd03257">
    <property type="entry name" value="ABC_NikE_OppD_transporters"/>
    <property type="match status" value="1"/>
</dbReference>
<proteinExistence type="inferred from homology"/>
<dbReference type="PROSITE" id="PS00211">
    <property type="entry name" value="ABC_TRANSPORTER_1"/>
    <property type="match status" value="1"/>
</dbReference>
<dbReference type="EMBL" id="VLJT01000013">
    <property type="protein sequence ID" value="TWH17995.1"/>
    <property type="molecule type" value="Genomic_DNA"/>
</dbReference>
<evidence type="ECO:0000313" key="7">
    <source>
        <dbReference type="Proteomes" id="UP000317573"/>
    </source>
</evidence>
<reference evidence="6 7" key="1">
    <citation type="submission" date="2019-07" db="EMBL/GenBank/DDBJ databases">
        <title>Genome sequencing of lignin-degrading bacterial isolates.</title>
        <authorList>
            <person name="Gladden J."/>
        </authorList>
    </citation>
    <scope>NUCLEOTIDE SEQUENCE [LARGE SCALE GENOMIC DNA]</scope>
    <source>
        <strain evidence="6 7">J45</strain>
    </source>
</reference>
<evidence type="ECO:0000313" key="6">
    <source>
        <dbReference type="EMBL" id="TWH17995.1"/>
    </source>
</evidence>
<sequence>MLHASHKSWHPLTRWSTMSLLDVRSLSKSFPHGSTLRPAVDDVSFTLREGETLALVGESGAGKSTTGRLVLRLIDADSGEISIRGRDVRGLRGADLRNFRRDAQMIFQDPFSSLNPRMRIWKAVAEPLLVHRVCPRGELKDRAAALLDSVGLGTHLLDRYPTGLSGGQLQRAAIARALSTDPSLIVCDEPVAALDVSVQAQVINLLLDIQEQRGVAYLFVTHDLALVEKVAHSVAVMRAGKIVEHATTGTLFSAPEQDYTRTLLSAIPEMPETATV</sequence>
<comment type="similarity">
    <text evidence="1">Belongs to the ABC transporter superfamily.</text>
</comment>
<dbReference type="InterPro" id="IPR017871">
    <property type="entry name" value="ABC_transporter-like_CS"/>
</dbReference>
<dbReference type="InterPro" id="IPR027417">
    <property type="entry name" value="P-loop_NTPase"/>
</dbReference>
<dbReference type="GO" id="GO:0055085">
    <property type="term" value="P:transmembrane transport"/>
    <property type="evidence" value="ECO:0007669"/>
    <property type="project" value="UniProtKB-ARBA"/>
</dbReference>
<dbReference type="PANTHER" id="PTHR43776:SF7">
    <property type="entry name" value="D,D-DIPEPTIDE TRANSPORT ATP-BINDING PROTEIN DDPF-RELATED"/>
    <property type="match status" value="1"/>
</dbReference>
<dbReference type="PROSITE" id="PS50893">
    <property type="entry name" value="ABC_TRANSPORTER_2"/>
    <property type="match status" value="1"/>
</dbReference>
<evidence type="ECO:0000256" key="1">
    <source>
        <dbReference type="ARBA" id="ARBA00005417"/>
    </source>
</evidence>
<name>A0A562E7K1_RHORH</name>
<evidence type="ECO:0000256" key="4">
    <source>
        <dbReference type="ARBA" id="ARBA00022840"/>
    </source>
</evidence>
<dbReference type="Gene3D" id="3.40.50.300">
    <property type="entry name" value="P-loop containing nucleotide triphosphate hydrolases"/>
    <property type="match status" value="1"/>
</dbReference>
<evidence type="ECO:0000256" key="3">
    <source>
        <dbReference type="ARBA" id="ARBA00022741"/>
    </source>
</evidence>
<evidence type="ECO:0000256" key="2">
    <source>
        <dbReference type="ARBA" id="ARBA00022448"/>
    </source>
</evidence>
<organism evidence="6 7">
    <name type="scientific">Rhodococcus rhodochrous J45</name>
    <dbReference type="NCBI Taxonomy" id="935266"/>
    <lineage>
        <taxon>Bacteria</taxon>
        <taxon>Bacillati</taxon>
        <taxon>Actinomycetota</taxon>
        <taxon>Actinomycetes</taxon>
        <taxon>Mycobacteriales</taxon>
        <taxon>Nocardiaceae</taxon>
        <taxon>Rhodococcus</taxon>
    </lineage>
</organism>
<dbReference type="PANTHER" id="PTHR43776">
    <property type="entry name" value="TRANSPORT ATP-BINDING PROTEIN"/>
    <property type="match status" value="1"/>
</dbReference>
<keyword evidence="2" id="KW-0813">Transport</keyword>
<protein>
    <submittedName>
        <fullName evidence="6">Peptide/nickel transport system ATP-binding protein/oligopeptide transport system ATP-binding protein</fullName>
    </submittedName>
</protein>
<keyword evidence="4 6" id="KW-0067">ATP-binding</keyword>
<dbReference type="InterPro" id="IPR050319">
    <property type="entry name" value="ABC_transp_ATP-bind"/>
</dbReference>
<dbReference type="InterPro" id="IPR003593">
    <property type="entry name" value="AAA+_ATPase"/>
</dbReference>
<keyword evidence="3" id="KW-0547">Nucleotide-binding</keyword>
<dbReference type="SMART" id="SM00382">
    <property type="entry name" value="AAA"/>
    <property type="match status" value="1"/>
</dbReference>
<gene>
    <name evidence="6" type="ORF">L618_001600000390</name>
</gene>
<dbReference type="InterPro" id="IPR003439">
    <property type="entry name" value="ABC_transporter-like_ATP-bd"/>
</dbReference>